<evidence type="ECO:0000256" key="1">
    <source>
        <dbReference type="ARBA" id="ARBA00004141"/>
    </source>
</evidence>
<proteinExistence type="inferred from homology"/>
<dbReference type="InterPro" id="IPR004282">
    <property type="entry name" value="CemA"/>
</dbReference>
<reference evidence="10" key="1">
    <citation type="submission" date="2017-03" db="EMBL/GenBank/DDBJ databases">
        <title>Chloroplast and mitochondrial genomes in Hydrodictyaceae.</title>
        <authorList>
            <person name="McManus H.A."/>
            <person name="Fucikova K."/>
            <person name="Lewis L.A."/>
            <person name="Lewis P.O."/>
            <person name="Karol K.G."/>
        </authorList>
    </citation>
    <scope>NUCLEOTIDE SEQUENCE</scope>
</reference>
<keyword evidence="4 9" id="KW-0375">Hydrogen ion transport</keyword>
<comment type="similarity">
    <text evidence="8 9">Belongs to the CemA family.</text>
</comment>
<dbReference type="HAMAP" id="MF_01308">
    <property type="entry name" value="CemA_PxcA"/>
    <property type="match status" value="1"/>
</dbReference>
<name>A0A2R4PAR6_9CHLO</name>
<evidence type="ECO:0000256" key="4">
    <source>
        <dbReference type="ARBA" id="ARBA00022781"/>
    </source>
</evidence>
<keyword evidence="3 9" id="KW-0812">Transmembrane</keyword>
<comment type="subcellular location">
    <subcellularLocation>
        <location evidence="1">Membrane</location>
        <topology evidence="1">Multi-pass membrane protein</topology>
    </subcellularLocation>
    <subcellularLocation>
        <location evidence="9">Plastid</location>
        <location evidence="9">Chloroplast inner membrane</location>
        <topology evidence="9">Multi-pass membrane protein</topology>
    </subcellularLocation>
</comment>
<dbReference type="GO" id="GO:0009706">
    <property type="term" value="C:chloroplast inner membrane"/>
    <property type="evidence" value="ECO:0007669"/>
    <property type="project" value="UniProtKB-SubCell"/>
</dbReference>
<feature type="transmembrane region" description="Helical" evidence="9">
    <location>
        <begin position="394"/>
        <end position="412"/>
    </location>
</feature>
<keyword evidence="6 9" id="KW-0406">Ion transport</keyword>
<evidence type="ECO:0000256" key="3">
    <source>
        <dbReference type="ARBA" id="ARBA00022692"/>
    </source>
</evidence>
<dbReference type="EMBL" id="KY792669">
    <property type="protein sequence ID" value="AVX48142.1"/>
    <property type="molecule type" value="Genomic_DNA"/>
</dbReference>
<evidence type="ECO:0000256" key="9">
    <source>
        <dbReference type="HAMAP-Rule" id="MF_01308"/>
    </source>
</evidence>
<keyword evidence="9" id="KW-0630">Potassium</keyword>
<protein>
    <recommendedName>
        <fullName evidence="9">Potassium/proton antiporter CemA</fullName>
    </recommendedName>
    <alternativeName>
        <fullName evidence="9">Chloroplast envelope membrane protein A</fullName>
        <shortName evidence="9">CemA</shortName>
    </alternativeName>
</protein>
<evidence type="ECO:0000256" key="8">
    <source>
        <dbReference type="ARBA" id="ARBA00043980"/>
    </source>
</evidence>
<keyword evidence="10" id="KW-0934">Plastid</keyword>
<evidence type="ECO:0000256" key="5">
    <source>
        <dbReference type="ARBA" id="ARBA00022989"/>
    </source>
</evidence>
<dbReference type="Pfam" id="PF03040">
    <property type="entry name" value="CemA"/>
    <property type="match status" value="2"/>
</dbReference>
<dbReference type="GO" id="GO:0006813">
    <property type="term" value="P:potassium ion transport"/>
    <property type="evidence" value="ECO:0007669"/>
    <property type="project" value="UniProtKB-UniRule"/>
</dbReference>
<gene>
    <name evidence="9 10" type="primary">cemA</name>
</gene>
<dbReference type="PANTHER" id="PTHR33650:SF2">
    <property type="entry name" value="CHLOROPLAST ENVELOPE MEMBRANE PROTEIN"/>
    <property type="match status" value="1"/>
</dbReference>
<evidence type="ECO:0000313" key="10">
    <source>
        <dbReference type="EMBL" id="AVX48142.1"/>
    </source>
</evidence>
<organism evidence="10">
    <name type="scientific">Hariotina reticulata</name>
    <dbReference type="NCBI Taxonomy" id="183314"/>
    <lineage>
        <taxon>Eukaryota</taxon>
        <taxon>Viridiplantae</taxon>
        <taxon>Chlorophyta</taxon>
        <taxon>core chlorophytes</taxon>
        <taxon>Chlorophyceae</taxon>
        <taxon>CS clade</taxon>
        <taxon>Sphaeropleales</taxon>
        <taxon>Scenedesmaceae</taxon>
        <taxon>Hariotina</taxon>
    </lineage>
</organism>
<dbReference type="GO" id="GO:0015078">
    <property type="term" value="F:proton transmembrane transporter activity"/>
    <property type="evidence" value="ECO:0007669"/>
    <property type="project" value="UniProtKB-UniRule"/>
</dbReference>
<keyword evidence="9" id="KW-1001">Plastid inner membrane</keyword>
<keyword evidence="2 9" id="KW-0813">Transport</keyword>
<accession>A0A2R4PAR6</accession>
<keyword evidence="9" id="KW-0050">Antiport</keyword>
<keyword evidence="7 9" id="KW-0472">Membrane</keyword>
<dbReference type="AlphaFoldDB" id="A0A2R4PAR6"/>
<dbReference type="PANTHER" id="PTHR33650">
    <property type="entry name" value="CHLOROPLAST ENVELOPE MEMBRANE PROTEIN-RELATED"/>
    <property type="match status" value="1"/>
</dbReference>
<keyword evidence="5 9" id="KW-1133">Transmembrane helix</keyword>
<keyword evidence="9" id="KW-0633">Potassium transport</keyword>
<keyword evidence="10" id="KW-0150">Chloroplast</keyword>
<dbReference type="GO" id="GO:0015297">
    <property type="term" value="F:antiporter activity"/>
    <property type="evidence" value="ECO:0007669"/>
    <property type="project" value="UniProtKB-KW"/>
</dbReference>
<comment type="catalytic activity">
    <reaction evidence="9">
        <text>K(+)(in) + H(+)(out) = K(+)(out) + H(+)(in)</text>
        <dbReference type="Rhea" id="RHEA:29467"/>
        <dbReference type="ChEBI" id="CHEBI:15378"/>
        <dbReference type="ChEBI" id="CHEBI:29103"/>
    </reaction>
</comment>
<evidence type="ECO:0000256" key="7">
    <source>
        <dbReference type="ARBA" id="ARBA00023136"/>
    </source>
</evidence>
<geneLocation type="chloroplast" evidence="10"/>
<evidence type="ECO:0000256" key="6">
    <source>
        <dbReference type="ARBA" id="ARBA00023065"/>
    </source>
</evidence>
<feature type="transmembrane region" description="Helical" evidence="9">
    <location>
        <begin position="90"/>
        <end position="113"/>
    </location>
</feature>
<sequence length="471" mass="55174">MSNFNMSEYSIENAKYRKNLFPSLNKAKKSSIPKQNSRFIENSKQQVVSITYEEIGLFPRSLNRVFDRFFKQLFFDVENLVIQEYRFYRYLFLTTVKCLFILIFVPFGINFLAKNYLIRPVTQYYWNTHNHEIFLNSYQQKRAFSEFQNFEEKIYFESLLLSENQFFENSDVSNLQRDQVHSKISLDSAKVVYPSTNFVPQISNTNVNLTKSPKITSYENSVFIQNVENTNVPQSTYSDTAITYSPPELFGTSKSYQINQSKLQNFTTFSDLNFSNSLQPFEKNVLLSNSQTQYVTQQPNISKTTFSQEKNDLNNIDFSILFRNSLQKRFQIKILELAKHYNEESIEAVSNFFADVLSFGSLCFLLFRLEIQINITKSFLLEVFFGLDDSKKSLLILFVTDLLVGYHSPNIWELFFQTIFDHYGLPESQTTIFLLVATLPVLLDVLFKYLIFRHLNRASPATVATYHAMIE</sequence>
<feature type="transmembrane region" description="Helical" evidence="9">
    <location>
        <begin position="432"/>
        <end position="451"/>
    </location>
</feature>
<evidence type="ECO:0000256" key="2">
    <source>
        <dbReference type="ARBA" id="ARBA00022448"/>
    </source>
</evidence>
<comment type="function">
    <text evidence="9">Contributes to K(+)/H(+) antiport activity by supporting proton efflux to control proton extrusion and homeostasis in chloroplasts in a light-dependent manner to modulate photosynthesis. Prevents excessive induction of non-photochemical quenching (NPQ) under continuous-light conditions. Indirectly promotes efficient inorganic carbon uptake into chloroplasts.</text>
</comment>